<reference evidence="1" key="1">
    <citation type="submission" date="2023-04" db="EMBL/GenBank/DDBJ databases">
        <title>A chromosome-level genome assembly of the parasitoid wasp Eretmocerus hayati.</title>
        <authorList>
            <person name="Zhong Y."/>
            <person name="Liu S."/>
            <person name="Liu Y."/>
        </authorList>
    </citation>
    <scope>NUCLEOTIDE SEQUENCE</scope>
    <source>
        <strain evidence="1">ZJU_SS_LIU_2023</strain>
    </source>
</reference>
<evidence type="ECO:0000313" key="1">
    <source>
        <dbReference type="EMBL" id="KAJ8677355.1"/>
    </source>
</evidence>
<keyword evidence="2" id="KW-1185">Reference proteome</keyword>
<organism evidence="1 2">
    <name type="scientific">Eretmocerus hayati</name>
    <dbReference type="NCBI Taxonomy" id="131215"/>
    <lineage>
        <taxon>Eukaryota</taxon>
        <taxon>Metazoa</taxon>
        <taxon>Ecdysozoa</taxon>
        <taxon>Arthropoda</taxon>
        <taxon>Hexapoda</taxon>
        <taxon>Insecta</taxon>
        <taxon>Pterygota</taxon>
        <taxon>Neoptera</taxon>
        <taxon>Endopterygota</taxon>
        <taxon>Hymenoptera</taxon>
        <taxon>Apocrita</taxon>
        <taxon>Proctotrupomorpha</taxon>
        <taxon>Chalcidoidea</taxon>
        <taxon>Aphelinidae</taxon>
        <taxon>Aphelininae</taxon>
        <taxon>Eretmocerus</taxon>
    </lineage>
</organism>
<protein>
    <submittedName>
        <fullName evidence="1">Uncharacterized protein</fullName>
    </submittedName>
</protein>
<name>A0ACC2P6F2_9HYME</name>
<dbReference type="Proteomes" id="UP001239111">
    <property type="component" value="Chromosome 2"/>
</dbReference>
<evidence type="ECO:0000313" key="2">
    <source>
        <dbReference type="Proteomes" id="UP001239111"/>
    </source>
</evidence>
<comment type="caution">
    <text evidence="1">The sequence shown here is derived from an EMBL/GenBank/DDBJ whole genome shotgun (WGS) entry which is preliminary data.</text>
</comment>
<sequence>MERLSCFECKQLINGGVNGLASHLKTRHGLDRGMGSTGFVCGQSGCLQNYEYFKNLRQHILTKHSRVAQVGHDGLDERGVLRNPQENNFNPAMDIDDYGDDGEIGSQANQHQNVDRETEDANSLFDLRSETMKIICRPHACKSMTGAMIKVVLGEFEDLFHQYCSVTGEKVIDRLLIGQLVTQNSVEDVNLIFDMSRPFEGLKNHEQRIQAIVTRTYHIEPLGILLGYRMDMKLDKRNCKYQLARVPEIFQYVPVIEVLRMILSNKSIREAIENE</sequence>
<dbReference type="EMBL" id="CM056742">
    <property type="protein sequence ID" value="KAJ8677355.1"/>
    <property type="molecule type" value="Genomic_DNA"/>
</dbReference>
<proteinExistence type="predicted"/>
<gene>
    <name evidence="1" type="ORF">QAD02_013142</name>
</gene>
<accession>A0ACC2P6F2</accession>